<dbReference type="PROSITE" id="PS50103">
    <property type="entry name" value="ZF_C3H1"/>
    <property type="match status" value="2"/>
</dbReference>
<sequence>MMADPQIRILLLSLGELREVDGHLLSSLRAKAYVEEVTWDTDALERLTVPSKFKAVIVTDAAVTVHGKVLARLVEYAGSGGVVVFACRFSSFGGRLDMNAMWKYVWSLPWTSVSYRRTTFTLNTSVAGMDLADLVHAYSMKAVQLDHVPSNAALYLRASESSIESHVFASDPVQNSTETPVAFTSFGSGRVGYVGDVNYEEESLAVILAMCLSETVSQNQNATGLNPRSVNGKPIILMLSLEKESWFEESYSQLYSALTKNAMLHEAQTVRSATLLLYPSAPPLPSAVLVTDAAITSSAYLSLQYRLIEYAKAGGRVILGCEFSNHLQLGSAASFFARWGLTWDAGVYYRTTFSVNPAGIPAPLSGTALFAEYSMKALHVKNISRETAVYIPTIQSHIESHVFPATPITGAQLEQSPAMFVRIGDGYLGYVGDVNGEQQTIRLLLEMCGVQVKPGDFGTRDHVTGIRMEPDGTMDAMHEQQAELPLPVFQERHGGHSRAAEAARSTEPVQPPQSVRPVRTARPRDSEVATRAAKRLAHSNQQRAIAERLKEEGNNFFRAQEWAGAADKYRAAAFAHGPRPVYMTNLAAALLKLEQWVEAESAADRALRYEPKNIKARFRRGVARKEREEYADAIRDFYSVLRLDPNNSEAHAELTETLALSAIDHEDPLNGDVDDMRSEDRDAYSDVITESDSPEFTMTGPGYKCPCKFYNNQGCRKGMQCLFKHAPDERSVRDELGRNVCKMWLLNACPRSTCYYAHDKTYLPVRGWWTHEQRLTEMRSYARDLVTLNWGLNPKEVEKMVNMRWPSWRLDMWALVESYRDDYDPEEDFSDEEALIEERMENFGFTGDDLQELLCQGVKPWDDDAWDVLDALRNM</sequence>
<evidence type="ECO:0000256" key="2">
    <source>
        <dbReference type="PROSITE-ProRule" id="PRU00339"/>
    </source>
</evidence>
<gene>
    <name evidence="6" type="ORF">SCP_0800360</name>
</gene>
<dbReference type="STRING" id="139825.A0A401GTK8"/>
<name>A0A401GTK8_9APHY</name>
<dbReference type="SUPFAM" id="SSF48452">
    <property type="entry name" value="TPR-like"/>
    <property type="match status" value="1"/>
</dbReference>
<organism evidence="6 7">
    <name type="scientific">Sparassis crispa</name>
    <dbReference type="NCBI Taxonomy" id="139825"/>
    <lineage>
        <taxon>Eukaryota</taxon>
        <taxon>Fungi</taxon>
        <taxon>Dikarya</taxon>
        <taxon>Basidiomycota</taxon>
        <taxon>Agaricomycotina</taxon>
        <taxon>Agaricomycetes</taxon>
        <taxon>Polyporales</taxon>
        <taxon>Sparassidaceae</taxon>
        <taxon>Sparassis</taxon>
    </lineage>
</organism>
<reference evidence="6 7" key="1">
    <citation type="journal article" date="2018" name="Sci. Rep.">
        <title>Genome sequence of the cauliflower mushroom Sparassis crispa (Hanabiratake) and its association with beneficial usage.</title>
        <authorList>
            <person name="Kiyama R."/>
            <person name="Furutani Y."/>
            <person name="Kawaguchi K."/>
            <person name="Nakanishi T."/>
        </authorList>
    </citation>
    <scope>NUCLEOTIDE SEQUENCE [LARGE SCALE GENOMIC DNA]</scope>
</reference>
<evidence type="ECO:0000259" key="5">
    <source>
        <dbReference type="PROSITE" id="PS50103"/>
    </source>
</evidence>
<dbReference type="InterPro" id="IPR019734">
    <property type="entry name" value="TPR_rpt"/>
</dbReference>
<dbReference type="PANTHER" id="PTHR46423:SF1">
    <property type="entry name" value="RNA POLYMERASE II-ASSOCIATED PROTEIN 3"/>
    <property type="match status" value="1"/>
</dbReference>
<dbReference type="GO" id="GO:0008270">
    <property type="term" value="F:zinc ion binding"/>
    <property type="evidence" value="ECO:0007669"/>
    <property type="project" value="UniProtKB-KW"/>
</dbReference>
<feature type="domain" description="C3H1-type" evidence="5">
    <location>
        <begin position="706"/>
        <end position="728"/>
    </location>
</feature>
<feature type="domain" description="C3H1-type" evidence="5">
    <location>
        <begin position="735"/>
        <end position="761"/>
    </location>
</feature>
<dbReference type="PROSITE" id="PS50005">
    <property type="entry name" value="TPR"/>
    <property type="match status" value="1"/>
</dbReference>
<dbReference type="InterPro" id="IPR011990">
    <property type="entry name" value="TPR-like_helical_dom_sf"/>
</dbReference>
<evidence type="ECO:0000256" key="4">
    <source>
        <dbReference type="SAM" id="MobiDB-lite"/>
    </source>
</evidence>
<accession>A0A401GTK8</accession>
<dbReference type="InParanoid" id="A0A401GTK8"/>
<dbReference type="RefSeq" id="XP_027616432.1">
    <property type="nucleotide sequence ID" value="XM_027760631.1"/>
</dbReference>
<evidence type="ECO:0000313" key="7">
    <source>
        <dbReference type="Proteomes" id="UP000287166"/>
    </source>
</evidence>
<dbReference type="EMBL" id="BFAD01000008">
    <property type="protein sequence ID" value="GBE85519.1"/>
    <property type="molecule type" value="Genomic_DNA"/>
</dbReference>
<evidence type="ECO:0000313" key="6">
    <source>
        <dbReference type="EMBL" id="GBE85519.1"/>
    </source>
</evidence>
<feature type="repeat" description="TPR" evidence="2">
    <location>
        <begin position="614"/>
        <end position="647"/>
    </location>
</feature>
<dbReference type="Gene3D" id="1.25.40.10">
    <property type="entry name" value="Tetratricopeptide repeat domain"/>
    <property type="match status" value="1"/>
</dbReference>
<dbReference type="GO" id="GO:0101031">
    <property type="term" value="C:protein folding chaperone complex"/>
    <property type="evidence" value="ECO:0007669"/>
    <property type="project" value="TreeGrafter"/>
</dbReference>
<keyword evidence="3" id="KW-0863">Zinc-finger</keyword>
<dbReference type="Proteomes" id="UP000287166">
    <property type="component" value="Unassembled WGS sequence"/>
</dbReference>
<keyword evidence="3" id="KW-0862">Zinc</keyword>
<dbReference type="PANTHER" id="PTHR46423">
    <property type="entry name" value="RNA POLYMERASE II-ASSOCIATED PROTEIN 3"/>
    <property type="match status" value="1"/>
</dbReference>
<dbReference type="AlphaFoldDB" id="A0A401GTK8"/>
<dbReference type="SMART" id="SM00028">
    <property type="entry name" value="TPR"/>
    <property type="match status" value="2"/>
</dbReference>
<feature type="zinc finger region" description="C3H1-type" evidence="3">
    <location>
        <begin position="735"/>
        <end position="761"/>
    </location>
</feature>
<dbReference type="Gene3D" id="3.30.1370.210">
    <property type="match status" value="1"/>
</dbReference>
<comment type="caution">
    <text evidence="6">The sequence shown here is derived from an EMBL/GenBank/DDBJ whole genome shotgun (WGS) entry which is preliminary data.</text>
</comment>
<feature type="zinc finger region" description="C3H1-type" evidence="3">
    <location>
        <begin position="706"/>
        <end position="728"/>
    </location>
</feature>
<proteinExistence type="predicted"/>
<keyword evidence="3" id="KW-0479">Metal-binding</keyword>
<protein>
    <recommendedName>
        <fullName evidence="5">C3H1-type domain-containing protein</fullName>
    </recommendedName>
</protein>
<dbReference type="InterPro" id="IPR000571">
    <property type="entry name" value="Znf_CCCH"/>
</dbReference>
<evidence type="ECO:0000256" key="3">
    <source>
        <dbReference type="PROSITE-ProRule" id="PRU00723"/>
    </source>
</evidence>
<dbReference type="OrthoDB" id="245563at2759"/>
<dbReference type="InterPro" id="IPR051966">
    <property type="entry name" value="RPAP3"/>
</dbReference>
<feature type="region of interest" description="Disordered" evidence="4">
    <location>
        <begin position="494"/>
        <end position="525"/>
    </location>
</feature>
<dbReference type="GeneID" id="38782436"/>
<keyword evidence="7" id="KW-1185">Reference proteome</keyword>
<keyword evidence="1 2" id="KW-0802">TPR repeat</keyword>
<evidence type="ECO:0000256" key="1">
    <source>
        <dbReference type="ARBA" id="ARBA00022803"/>
    </source>
</evidence>